<proteinExistence type="predicted"/>
<keyword evidence="2" id="KW-1185">Reference proteome</keyword>
<sequence length="370" mass="44003">MNAVSPTQFLKSDNECQIIDVNMRIEDELFTSNDLKDPYNLINLTSNQTPAVSPITHSYFSQLYKDYTFTNALDFDYFQRQSLDAKTLCKFEDIHNKLNDKISIRASVIEEQCLWPKEQEIKRNQLESQILGHQEQLLDTKLEDSNYFDTKFFKYLMEKKNEDQSSKLKPFTLDKSQKSQLETLKREIQTLMGDKRLDVLLKSTLRKIRLYYLKSFQKKTDYMRLKKKQDDNFLDQCLSTYIDSLNFNFMECKDSSLKEELKEEMILFLNAMFYSSRTKITHKCQMDHFIIKIIKNGLYTFCEQNLIRLFGVNAFLILLEHFFSLYDSKQDQKLHQIIEKDKMLNFGVCHLKRLFSLITNQNVHLVLLNP</sequence>
<dbReference type="Proteomes" id="UP000039865">
    <property type="component" value="Unassembled WGS sequence"/>
</dbReference>
<dbReference type="EMBL" id="CCKQ01003950">
    <property type="protein sequence ID" value="CDW75087.1"/>
    <property type="molecule type" value="Genomic_DNA"/>
</dbReference>
<evidence type="ECO:0000313" key="2">
    <source>
        <dbReference type="Proteomes" id="UP000039865"/>
    </source>
</evidence>
<gene>
    <name evidence="1" type="primary">Contig18308.g19445</name>
    <name evidence="1" type="ORF">STYLEM_4073</name>
</gene>
<evidence type="ECO:0000313" key="1">
    <source>
        <dbReference type="EMBL" id="CDW75087.1"/>
    </source>
</evidence>
<dbReference type="InParanoid" id="A0A077ZZP4"/>
<accession>A0A077ZZP4</accession>
<organism evidence="1 2">
    <name type="scientific">Stylonychia lemnae</name>
    <name type="common">Ciliate</name>
    <dbReference type="NCBI Taxonomy" id="5949"/>
    <lineage>
        <taxon>Eukaryota</taxon>
        <taxon>Sar</taxon>
        <taxon>Alveolata</taxon>
        <taxon>Ciliophora</taxon>
        <taxon>Intramacronucleata</taxon>
        <taxon>Spirotrichea</taxon>
        <taxon>Stichotrichia</taxon>
        <taxon>Sporadotrichida</taxon>
        <taxon>Oxytrichidae</taxon>
        <taxon>Stylonychinae</taxon>
        <taxon>Stylonychia</taxon>
    </lineage>
</organism>
<name>A0A077ZZP4_STYLE</name>
<dbReference type="AlphaFoldDB" id="A0A077ZZP4"/>
<protein>
    <submittedName>
        <fullName evidence="1">Uncharacterized protein</fullName>
    </submittedName>
</protein>
<reference evidence="1 2" key="1">
    <citation type="submission" date="2014-06" db="EMBL/GenBank/DDBJ databases">
        <authorList>
            <person name="Swart Estienne"/>
        </authorList>
    </citation>
    <scope>NUCLEOTIDE SEQUENCE [LARGE SCALE GENOMIC DNA]</scope>
    <source>
        <strain evidence="1 2">130c</strain>
    </source>
</reference>